<dbReference type="Gene3D" id="6.10.280.100">
    <property type="match status" value="1"/>
</dbReference>
<sequence length="79" mass="8272">MSDPGRKDLTSKVTETITPDTHKSTTEHTRDVVSGKADHAGSVLQPDSTKSSTQATVDASHSDATVGDKIKSAVGLDKH</sequence>
<dbReference type="Proteomes" id="UP001562354">
    <property type="component" value="Unassembled WGS sequence"/>
</dbReference>
<evidence type="ECO:0000313" key="2">
    <source>
        <dbReference type="EMBL" id="KAL1303095.1"/>
    </source>
</evidence>
<evidence type="ECO:0008006" key="4">
    <source>
        <dbReference type="Google" id="ProtNLM"/>
    </source>
</evidence>
<name>A0ABR3PAJ6_9PEZI</name>
<organism evidence="2 3">
    <name type="scientific">Neodothiora populina</name>
    <dbReference type="NCBI Taxonomy" id="2781224"/>
    <lineage>
        <taxon>Eukaryota</taxon>
        <taxon>Fungi</taxon>
        <taxon>Dikarya</taxon>
        <taxon>Ascomycota</taxon>
        <taxon>Pezizomycotina</taxon>
        <taxon>Dothideomycetes</taxon>
        <taxon>Dothideomycetidae</taxon>
        <taxon>Dothideales</taxon>
        <taxon>Dothioraceae</taxon>
        <taxon>Neodothiora</taxon>
    </lineage>
</organism>
<dbReference type="EMBL" id="JBFMKM010000010">
    <property type="protein sequence ID" value="KAL1303095.1"/>
    <property type="molecule type" value="Genomic_DNA"/>
</dbReference>
<reference evidence="2 3" key="1">
    <citation type="submission" date="2024-07" db="EMBL/GenBank/DDBJ databases">
        <title>Draft sequence of the Neodothiora populina.</title>
        <authorList>
            <person name="Drown D.D."/>
            <person name="Schuette U.S."/>
            <person name="Buechlein A.B."/>
            <person name="Rusch D.R."/>
            <person name="Winton L.W."/>
            <person name="Adams G.A."/>
        </authorList>
    </citation>
    <scope>NUCLEOTIDE SEQUENCE [LARGE SCALE GENOMIC DNA]</scope>
    <source>
        <strain evidence="2 3">CPC 39397</strain>
    </source>
</reference>
<dbReference type="Pfam" id="PF04119">
    <property type="entry name" value="HSP9_HSP12"/>
    <property type="match status" value="1"/>
</dbReference>
<comment type="caution">
    <text evidence="2">The sequence shown here is derived from an EMBL/GenBank/DDBJ whole genome shotgun (WGS) entry which is preliminary data.</text>
</comment>
<protein>
    <recommendedName>
        <fullName evidence="4">Chaperone/heat shock protein Hsp12</fullName>
    </recommendedName>
</protein>
<dbReference type="InterPro" id="IPR007250">
    <property type="entry name" value="HSP9_HSP12"/>
</dbReference>
<accession>A0ABR3PAJ6</accession>
<evidence type="ECO:0000313" key="3">
    <source>
        <dbReference type="Proteomes" id="UP001562354"/>
    </source>
</evidence>
<keyword evidence="3" id="KW-1185">Reference proteome</keyword>
<dbReference type="PIRSF" id="PIRSF002590">
    <property type="entry name" value="HSP9/HSP12_fun"/>
    <property type="match status" value="1"/>
</dbReference>
<feature type="compositionally biased region" description="Polar residues" evidence="1">
    <location>
        <begin position="45"/>
        <end position="63"/>
    </location>
</feature>
<feature type="region of interest" description="Disordered" evidence="1">
    <location>
        <begin position="1"/>
        <end position="64"/>
    </location>
</feature>
<dbReference type="GeneID" id="95980236"/>
<gene>
    <name evidence="2" type="ORF">AAFC00_006537</name>
</gene>
<dbReference type="RefSeq" id="XP_069199370.1">
    <property type="nucleotide sequence ID" value="XM_069346502.1"/>
</dbReference>
<proteinExistence type="predicted"/>
<feature type="compositionally biased region" description="Basic and acidic residues" evidence="1">
    <location>
        <begin position="20"/>
        <end position="39"/>
    </location>
</feature>
<evidence type="ECO:0000256" key="1">
    <source>
        <dbReference type="SAM" id="MobiDB-lite"/>
    </source>
</evidence>
<feature type="compositionally biased region" description="Basic and acidic residues" evidence="1">
    <location>
        <begin position="1"/>
        <end position="10"/>
    </location>
</feature>